<dbReference type="AlphaFoldDB" id="A0A9N9DSY6"/>
<comment type="caution">
    <text evidence="1">The sequence shown here is derived from an EMBL/GenBank/DDBJ whole genome shotgun (WGS) entry which is preliminary data.</text>
</comment>
<proteinExistence type="predicted"/>
<keyword evidence="2" id="KW-1185">Reference proteome</keyword>
<dbReference type="OrthoDB" id="2436093at2759"/>
<feature type="non-terminal residue" evidence="1">
    <location>
        <position position="127"/>
    </location>
</feature>
<evidence type="ECO:0000313" key="1">
    <source>
        <dbReference type="EMBL" id="CAG8647766.1"/>
    </source>
</evidence>
<protein>
    <submittedName>
        <fullName evidence="1">10890_t:CDS:1</fullName>
    </submittedName>
</protein>
<accession>A0A9N9DSY6</accession>
<gene>
    <name evidence="1" type="ORF">FCALED_LOCUS10902</name>
</gene>
<organism evidence="1 2">
    <name type="scientific">Funneliformis caledonium</name>
    <dbReference type="NCBI Taxonomy" id="1117310"/>
    <lineage>
        <taxon>Eukaryota</taxon>
        <taxon>Fungi</taxon>
        <taxon>Fungi incertae sedis</taxon>
        <taxon>Mucoromycota</taxon>
        <taxon>Glomeromycotina</taxon>
        <taxon>Glomeromycetes</taxon>
        <taxon>Glomerales</taxon>
        <taxon>Glomeraceae</taxon>
        <taxon>Funneliformis</taxon>
    </lineage>
</organism>
<sequence length="127" mass="14367">TDWAISGLTSEIGRVPVLFTVYGRNCLNSENINTYNYVILKKEKTENTSQINGNPCRNNNVSDIKEFKNANSNVFETIETFEINLCTLEDNDNEILMVETKKIDSTITTPPENRIHIIVEIPVNTGD</sequence>
<name>A0A9N9DSY6_9GLOM</name>
<dbReference type="EMBL" id="CAJVPQ010004257">
    <property type="protein sequence ID" value="CAG8647766.1"/>
    <property type="molecule type" value="Genomic_DNA"/>
</dbReference>
<dbReference type="Proteomes" id="UP000789570">
    <property type="component" value="Unassembled WGS sequence"/>
</dbReference>
<evidence type="ECO:0000313" key="2">
    <source>
        <dbReference type="Proteomes" id="UP000789570"/>
    </source>
</evidence>
<reference evidence="1" key="1">
    <citation type="submission" date="2021-06" db="EMBL/GenBank/DDBJ databases">
        <authorList>
            <person name="Kallberg Y."/>
            <person name="Tangrot J."/>
            <person name="Rosling A."/>
        </authorList>
    </citation>
    <scope>NUCLEOTIDE SEQUENCE</scope>
    <source>
        <strain evidence="1">UK204</strain>
    </source>
</reference>